<protein>
    <recommendedName>
        <fullName evidence="1">Glutaredoxin domain-containing protein</fullName>
    </recommendedName>
</protein>
<sequence>MSVVTVWTKPGCGPCAAVKTALTAAKVPFVERDLSAPDAAEDLKRFQRRGLASTPITEYSVKAVPGLLPSEIGEVIDLWRSDHHVEQT</sequence>
<comment type="caution">
    <text evidence="2">The sequence shown here is derived from an EMBL/GenBank/DDBJ whole genome shotgun (WGS) entry which is preliminary data.</text>
</comment>
<dbReference type="EMBL" id="LDRT01000033">
    <property type="protein sequence ID" value="KTR95364.1"/>
    <property type="molecule type" value="Genomic_DNA"/>
</dbReference>
<dbReference type="InterPro" id="IPR036249">
    <property type="entry name" value="Thioredoxin-like_sf"/>
</dbReference>
<evidence type="ECO:0000313" key="3">
    <source>
        <dbReference type="Proteomes" id="UP000075025"/>
    </source>
</evidence>
<gene>
    <name evidence="2" type="ORF">NS220_06055</name>
</gene>
<feature type="domain" description="Glutaredoxin" evidence="1">
    <location>
        <begin position="4"/>
        <end position="46"/>
    </location>
</feature>
<reference evidence="2 3" key="1">
    <citation type="journal article" date="2016" name="Front. Microbiol.">
        <title>Genomic Resource of Rice Seed Associated Bacteria.</title>
        <authorList>
            <person name="Midha S."/>
            <person name="Bansal K."/>
            <person name="Sharma S."/>
            <person name="Kumar N."/>
            <person name="Patil P.P."/>
            <person name="Chaudhry V."/>
            <person name="Patil P.B."/>
        </authorList>
    </citation>
    <scope>NUCLEOTIDE SEQUENCE [LARGE SCALE GENOMIC DNA]</scope>
    <source>
        <strain evidence="2 3">NS220</strain>
    </source>
</reference>
<dbReference type="Pfam" id="PF00462">
    <property type="entry name" value="Glutaredoxin"/>
    <property type="match status" value="1"/>
</dbReference>
<dbReference type="RefSeq" id="WP_058623184.1">
    <property type="nucleotide sequence ID" value="NZ_LDRT01000033.1"/>
</dbReference>
<dbReference type="CDD" id="cd02976">
    <property type="entry name" value="NrdH"/>
    <property type="match status" value="1"/>
</dbReference>
<dbReference type="OrthoDB" id="9795531at2"/>
<dbReference type="PROSITE" id="PS51354">
    <property type="entry name" value="GLUTAREDOXIN_2"/>
    <property type="match status" value="1"/>
</dbReference>
<dbReference type="SUPFAM" id="SSF52833">
    <property type="entry name" value="Thioredoxin-like"/>
    <property type="match status" value="1"/>
</dbReference>
<name>A0A147EYM2_MICTE</name>
<organism evidence="2 3">
    <name type="scientific">Microbacterium testaceum</name>
    <name type="common">Aureobacterium testaceum</name>
    <name type="synonym">Brevibacterium testaceum</name>
    <dbReference type="NCBI Taxonomy" id="2033"/>
    <lineage>
        <taxon>Bacteria</taxon>
        <taxon>Bacillati</taxon>
        <taxon>Actinomycetota</taxon>
        <taxon>Actinomycetes</taxon>
        <taxon>Micrococcales</taxon>
        <taxon>Microbacteriaceae</taxon>
        <taxon>Microbacterium</taxon>
    </lineage>
</organism>
<proteinExistence type="predicted"/>
<evidence type="ECO:0000313" key="2">
    <source>
        <dbReference type="EMBL" id="KTR95364.1"/>
    </source>
</evidence>
<dbReference type="AlphaFoldDB" id="A0A147EYM2"/>
<evidence type="ECO:0000259" key="1">
    <source>
        <dbReference type="Pfam" id="PF00462"/>
    </source>
</evidence>
<dbReference type="Gene3D" id="3.40.30.10">
    <property type="entry name" value="Glutaredoxin"/>
    <property type="match status" value="1"/>
</dbReference>
<dbReference type="PATRIC" id="fig|2033.6.peg.2185"/>
<dbReference type="InterPro" id="IPR002109">
    <property type="entry name" value="Glutaredoxin"/>
</dbReference>
<dbReference type="Proteomes" id="UP000075025">
    <property type="component" value="Unassembled WGS sequence"/>
</dbReference>
<accession>A0A147EYM2</accession>